<evidence type="ECO:0000313" key="3">
    <source>
        <dbReference type="EMBL" id="KFP08088.1"/>
    </source>
</evidence>
<dbReference type="GO" id="GO:0045162">
    <property type="term" value="P:clustering of voltage-gated sodium channels"/>
    <property type="evidence" value="ECO:0007669"/>
    <property type="project" value="InterPro"/>
</dbReference>
<accession>A0A091IKP1</accession>
<dbReference type="Gene3D" id="1.20.5.340">
    <property type="match status" value="1"/>
</dbReference>
<feature type="compositionally biased region" description="Low complexity" evidence="2">
    <location>
        <begin position="543"/>
        <end position="554"/>
    </location>
</feature>
<dbReference type="EMBL" id="KL218773">
    <property type="protein sequence ID" value="KFP08088.1"/>
    <property type="molecule type" value="Genomic_DNA"/>
</dbReference>
<feature type="region of interest" description="Disordered" evidence="2">
    <location>
        <begin position="530"/>
        <end position="554"/>
    </location>
</feature>
<feature type="non-terminal residue" evidence="3">
    <location>
        <position position="1"/>
    </location>
</feature>
<dbReference type="GO" id="GO:0060271">
    <property type="term" value="P:cilium assembly"/>
    <property type="evidence" value="ECO:0007669"/>
    <property type="project" value="TreeGrafter"/>
</dbReference>
<keyword evidence="4" id="KW-1185">Reference proteome</keyword>
<dbReference type="Proteomes" id="UP000054308">
    <property type="component" value="Unassembled WGS sequence"/>
</dbReference>
<feature type="region of interest" description="Disordered" evidence="2">
    <location>
        <begin position="197"/>
        <end position="217"/>
    </location>
</feature>
<dbReference type="InterPro" id="IPR038911">
    <property type="entry name" value="SCLT1"/>
</dbReference>
<dbReference type="GO" id="GO:0034220">
    <property type="term" value="P:monoatomic ion transmembrane transport"/>
    <property type="evidence" value="ECO:0007669"/>
    <property type="project" value="UniProtKB-KW"/>
</dbReference>
<feature type="compositionally biased region" description="Basic and acidic residues" evidence="2">
    <location>
        <begin position="197"/>
        <end position="206"/>
    </location>
</feature>
<dbReference type="GO" id="GO:0005814">
    <property type="term" value="C:centriole"/>
    <property type="evidence" value="ECO:0007669"/>
    <property type="project" value="TreeGrafter"/>
</dbReference>
<feature type="coiled-coil region" evidence="1">
    <location>
        <begin position="298"/>
        <end position="379"/>
    </location>
</feature>
<reference evidence="3 4" key="1">
    <citation type="submission" date="2014-04" db="EMBL/GenBank/DDBJ databases">
        <title>Genome evolution of avian class.</title>
        <authorList>
            <person name="Zhang G."/>
            <person name="Li C."/>
        </authorList>
    </citation>
    <scope>NUCLEOTIDE SEQUENCE [LARGE SCALE GENOMIC DNA]</scope>
    <source>
        <strain evidence="3">BGI_N300</strain>
    </source>
</reference>
<keyword evidence="1" id="KW-0175">Coiled coil</keyword>
<dbReference type="PANTHER" id="PTHR35970:SF1">
    <property type="entry name" value="SODIUM CHANNEL AND CLATHRIN LINKER 1"/>
    <property type="match status" value="1"/>
</dbReference>
<feature type="non-terminal residue" evidence="3">
    <location>
        <position position="554"/>
    </location>
</feature>
<dbReference type="PANTHER" id="PTHR35970">
    <property type="entry name" value="SODIUM CHANNEL AND CLATHRIN LINKER 1"/>
    <property type="match status" value="1"/>
</dbReference>
<feature type="coiled-coil region" evidence="1">
    <location>
        <begin position="5"/>
        <end position="94"/>
    </location>
</feature>
<keyword evidence="3" id="KW-0813">Transport</keyword>
<name>A0A091IKP1_CALAN</name>
<keyword evidence="3" id="KW-0406">Ion transport</keyword>
<protein>
    <submittedName>
        <fullName evidence="3">Sodium channel and clathrin linker 1</fullName>
    </submittedName>
</protein>
<dbReference type="AlphaFoldDB" id="A0A091IKP1"/>
<organism evidence="3 4">
    <name type="scientific">Calypte anna</name>
    <name type="common">Anna's hummingbird</name>
    <name type="synonym">Archilochus anna</name>
    <dbReference type="NCBI Taxonomy" id="9244"/>
    <lineage>
        <taxon>Eukaryota</taxon>
        <taxon>Metazoa</taxon>
        <taxon>Chordata</taxon>
        <taxon>Craniata</taxon>
        <taxon>Vertebrata</taxon>
        <taxon>Euteleostomi</taxon>
        <taxon>Archelosauria</taxon>
        <taxon>Archosauria</taxon>
        <taxon>Dinosauria</taxon>
        <taxon>Saurischia</taxon>
        <taxon>Theropoda</taxon>
        <taxon>Coelurosauria</taxon>
        <taxon>Aves</taxon>
        <taxon>Neognathae</taxon>
        <taxon>Neoaves</taxon>
        <taxon>Strisores</taxon>
        <taxon>Apodiformes</taxon>
        <taxon>Trochilidae</taxon>
        <taxon>Calypte</taxon>
    </lineage>
</organism>
<feature type="coiled-coil region" evidence="1">
    <location>
        <begin position="411"/>
        <end position="484"/>
    </location>
</feature>
<dbReference type="STRING" id="9244.A0A091IKP1"/>
<evidence type="ECO:0000256" key="1">
    <source>
        <dbReference type="SAM" id="Coils"/>
    </source>
</evidence>
<evidence type="ECO:0000256" key="2">
    <source>
        <dbReference type="SAM" id="MobiDB-lite"/>
    </source>
</evidence>
<proteinExistence type="predicted"/>
<gene>
    <name evidence="3" type="ORF">N300_14049</name>
</gene>
<sequence length="554" mass="64965">LSTLITEHDKHLEKMREQLQLYKVQMCEMRKKFEEVTNENERLHAELREAVEKQLEALPFLPLGTDMIGDEEIVRNLQEQLQLTSQEKEQAVELWQTVLQEHDRLQQQYQERMAETQIHVAERQKQKKQLTGFQQLTEQLHVANVKIEMSNQQFLKTITEQNVALEQLRKQLRKAKTDGRTANAKVDEMTKLVEKLQGQLERKEEEAASAQQRETASDKRLQQLQSCIKQLETRLRVTVQHAEELQTERTALEKQIGDLHTKCANLRREKYNAVAKVEDCIQLLEEANLQKSQALFGEKQKEEDIEKMKDEMSQLTEDVAARIRKAVDSTKKQYNVQISRLTAELSALQMECGEKQSQIERAIREKRAVEEELEKIYKEDRGHESENRKLDQLHEKYLLAETRKCDLQLSLQTTENKLKQLKINSEKEKSRCQEVISKLQSTLDSERENSAFVSEQRLKLQQENEQLQKEMEGLRKLAIEAQQKAKLKISTMEHEHAVKEDVYEARLKEMEDTSQKSTAELRRLLVAQQKATSRWKKEKKNLTETTEATISKLK</sequence>
<evidence type="ECO:0000313" key="4">
    <source>
        <dbReference type="Proteomes" id="UP000054308"/>
    </source>
</evidence>
<keyword evidence="3" id="KW-0407">Ion channel</keyword>